<evidence type="ECO:0000313" key="2">
    <source>
        <dbReference type="Proteomes" id="UP001194468"/>
    </source>
</evidence>
<proteinExistence type="predicted"/>
<dbReference type="Proteomes" id="UP001194468">
    <property type="component" value="Unassembled WGS sequence"/>
</dbReference>
<gene>
    <name evidence="1" type="ORF">L210DRAFT_3312990</name>
</gene>
<reference evidence="1" key="2">
    <citation type="journal article" date="2020" name="Nat. Commun.">
        <title>Large-scale genome sequencing of mycorrhizal fungi provides insights into the early evolution of symbiotic traits.</title>
        <authorList>
            <person name="Miyauchi S."/>
            <person name="Kiss E."/>
            <person name="Kuo A."/>
            <person name="Drula E."/>
            <person name="Kohler A."/>
            <person name="Sanchez-Garcia M."/>
            <person name="Morin E."/>
            <person name="Andreopoulos B."/>
            <person name="Barry K.W."/>
            <person name="Bonito G."/>
            <person name="Buee M."/>
            <person name="Carver A."/>
            <person name="Chen C."/>
            <person name="Cichocki N."/>
            <person name="Clum A."/>
            <person name="Culley D."/>
            <person name="Crous P.W."/>
            <person name="Fauchery L."/>
            <person name="Girlanda M."/>
            <person name="Hayes R.D."/>
            <person name="Keri Z."/>
            <person name="LaButti K."/>
            <person name="Lipzen A."/>
            <person name="Lombard V."/>
            <person name="Magnuson J."/>
            <person name="Maillard F."/>
            <person name="Murat C."/>
            <person name="Nolan M."/>
            <person name="Ohm R.A."/>
            <person name="Pangilinan J."/>
            <person name="Pereira M.F."/>
            <person name="Perotto S."/>
            <person name="Peter M."/>
            <person name="Pfister S."/>
            <person name="Riley R."/>
            <person name="Sitrit Y."/>
            <person name="Stielow J.B."/>
            <person name="Szollosi G."/>
            <person name="Zifcakova L."/>
            <person name="Stursova M."/>
            <person name="Spatafora J.W."/>
            <person name="Tedersoo L."/>
            <person name="Vaario L.M."/>
            <person name="Yamada A."/>
            <person name="Yan M."/>
            <person name="Wang P."/>
            <person name="Xu J."/>
            <person name="Bruns T."/>
            <person name="Baldrian P."/>
            <person name="Vilgalys R."/>
            <person name="Dunand C."/>
            <person name="Henrissat B."/>
            <person name="Grigoriev I.V."/>
            <person name="Hibbett D."/>
            <person name="Nagy L.G."/>
            <person name="Martin F.M."/>
        </authorList>
    </citation>
    <scope>NUCLEOTIDE SEQUENCE</scope>
    <source>
        <strain evidence="1">BED1</strain>
    </source>
</reference>
<name>A0AAD4BZH9_BOLED</name>
<sequence>QSLAVANKSTFRNCLVAMHPHTKTIDLPSTHDVTTYIHNAFGKFIDRIKNIIQVR</sequence>
<comment type="caution">
    <text evidence="1">The sequence shown here is derived from an EMBL/GenBank/DDBJ whole genome shotgun (WGS) entry which is preliminary data.</text>
</comment>
<keyword evidence="2" id="KW-1185">Reference proteome</keyword>
<organism evidence="1 2">
    <name type="scientific">Boletus edulis BED1</name>
    <dbReference type="NCBI Taxonomy" id="1328754"/>
    <lineage>
        <taxon>Eukaryota</taxon>
        <taxon>Fungi</taxon>
        <taxon>Dikarya</taxon>
        <taxon>Basidiomycota</taxon>
        <taxon>Agaricomycotina</taxon>
        <taxon>Agaricomycetes</taxon>
        <taxon>Agaricomycetidae</taxon>
        <taxon>Boletales</taxon>
        <taxon>Boletineae</taxon>
        <taxon>Boletaceae</taxon>
        <taxon>Boletoideae</taxon>
        <taxon>Boletus</taxon>
    </lineage>
</organism>
<dbReference type="AlphaFoldDB" id="A0AAD4BZH9"/>
<dbReference type="EMBL" id="WHUW01000007">
    <property type="protein sequence ID" value="KAF8443713.1"/>
    <property type="molecule type" value="Genomic_DNA"/>
</dbReference>
<accession>A0AAD4BZH9</accession>
<evidence type="ECO:0000313" key="1">
    <source>
        <dbReference type="EMBL" id="KAF8443713.1"/>
    </source>
</evidence>
<feature type="non-terminal residue" evidence="1">
    <location>
        <position position="1"/>
    </location>
</feature>
<feature type="non-terminal residue" evidence="1">
    <location>
        <position position="55"/>
    </location>
</feature>
<protein>
    <submittedName>
        <fullName evidence="1">Uncharacterized protein</fullName>
    </submittedName>
</protein>
<reference evidence="1" key="1">
    <citation type="submission" date="2019-10" db="EMBL/GenBank/DDBJ databases">
        <authorList>
            <consortium name="DOE Joint Genome Institute"/>
            <person name="Kuo A."/>
            <person name="Miyauchi S."/>
            <person name="Kiss E."/>
            <person name="Drula E."/>
            <person name="Kohler A."/>
            <person name="Sanchez-Garcia M."/>
            <person name="Andreopoulos B."/>
            <person name="Barry K.W."/>
            <person name="Bonito G."/>
            <person name="Buee M."/>
            <person name="Carver A."/>
            <person name="Chen C."/>
            <person name="Cichocki N."/>
            <person name="Clum A."/>
            <person name="Culley D."/>
            <person name="Crous P.W."/>
            <person name="Fauchery L."/>
            <person name="Girlanda M."/>
            <person name="Hayes R."/>
            <person name="Keri Z."/>
            <person name="LaButti K."/>
            <person name="Lipzen A."/>
            <person name="Lombard V."/>
            <person name="Magnuson J."/>
            <person name="Maillard F."/>
            <person name="Morin E."/>
            <person name="Murat C."/>
            <person name="Nolan M."/>
            <person name="Ohm R."/>
            <person name="Pangilinan J."/>
            <person name="Pereira M."/>
            <person name="Perotto S."/>
            <person name="Peter M."/>
            <person name="Riley R."/>
            <person name="Sitrit Y."/>
            <person name="Stielow B."/>
            <person name="Szollosi G."/>
            <person name="Zifcakova L."/>
            <person name="Stursova M."/>
            <person name="Spatafora J.W."/>
            <person name="Tedersoo L."/>
            <person name="Vaario L.-M."/>
            <person name="Yamada A."/>
            <person name="Yan M."/>
            <person name="Wang P."/>
            <person name="Xu J."/>
            <person name="Bruns T."/>
            <person name="Baldrian P."/>
            <person name="Vilgalys R."/>
            <person name="Henrissat B."/>
            <person name="Grigoriev I.V."/>
            <person name="Hibbett D."/>
            <person name="Nagy L.G."/>
            <person name="Martin F.M."/>
        </authorList>
    </citation>
    <scope>NUCLEOTIDE SEQUENCE</scope>
    <source>
        <strain evidence="1">BED1</strain>
    </source>
</reference>